<name>A0A1G4B7J3_9PEZI</name>
<dbReference type="AlphaFoldDB" id="A0A1G4B7J3"/>
<comment type="caution">
    <text evidence="1">The sequence shown here is derived from an EMBL/GenBank/DDBJ whole genome shotgun (WGS) entry which is preliminary data.</text>
</comment>
<dbReference type="RefSeq" id="XP_022474541.1">
    <property type="nucleotide sequence ID" value="XM_022618929.1"/>
</dbReference>
<dbReference type="Proteomes" id="UP000176998">
    <property type="component" value="Unassembled WGS sequence"/>
</dbReference>
<evidence type="ECO:0000313" key="2">
    <source>
        <dbReference type="Proteomes" id="UP000176998"/>
    </source>
</evidence>
<evidence type="ECO:0000313" key="1">
    <source>
        <dbReference type="EMBL" id="OHE97387.1"/>
    </source>
</evidence>
<dbReference type="GeneID" id="34560439"/>
<keyword evidence="2" id="KW-1185">Reference proteome</keyword>
<dbReference type="OrthoDB" id="5103079at2759"/>
<dbReference type="EMBL" id="MJBS01000058">
    <property type="protein sequence ID" value="OHE97387.1"/>
    <property type="molecule type" value="Genomic_DNA"/>
</dbReference>
<proteinExistence type="predicted"/>
<accession>A0A1G4B7J3</accession>
<reference evidence="1 2" key="1">
    <citation type="submission" date="2016-09" db="EMBL/GenBank/DDBJ databases">
        <authorList>
            <person name="Capua I."/>
            <person name="De Benedictis P."/>
            <person name="Joannis T."/>
            <person name="Lombin L.H."/>
            <person name="Cattoli G."/>
        </authorList>
    </citation>
    <scope>NUCLEOTIDE SEQUENCE [LARGE SCALE GENOMIC DNA]</scope>
    <source>
        <strain evidence="1 2">IMI 309357</strain>
    </source>
</reference>
<protein>
    <submittedName>
        <fullName evidence="1">Uncharacterized protein</fullName>
    </submittedName>
</protein>
<gene>
    <name evidence="1" type="ORF">CORC01_07292</name>
</gene>
<organism evidence="1 2">
    <name type="scientific">Colletotrichum orchidophilum</name>
    <dbReference type="NCBI Taxonomy" id="1209926"/>
    <lineage>
        <taxon>Eukaryota</taxon>
        <taxon>Fungi</taxon>
        <taxon>Dikarya</taxon>
        <taxon>Ascomycota</taxon>
        <taxon>Pezizomycotina</taxon>
        <taxon>Sordariomycetes</taxon>
        <taxon>Hypocreomycetidae</taxon>
        <taxon>Glomerellales</taxon>
        <taxon>Glomerellaceae</taxon>
        <taxon>Colletotrichum</taxon>
    </lineage>
</organism>
<sequence>MIQDQLLLSNWPEGTLPLWALDKTSGLDCLTVIIRLINSHLTLEERSATHPVRQLEEHNQLLRHAWLDFCPGEKEKHVRAKVSVFEALSLRNGPSFKELVSSESLNSTIWARWDHNFNFFPIASELVSGSHRTARSAYFSITRSNTSASLDLGALIDQDVDKGTPTDSLCYNNPDFLRLYYTPADGDEAGLEELQTMSIRDRRSITQHFGDPVSHGRVRYVLRAAVRLVRNTGASCDCIQVFSNSGENSYPGS</sequence>